<sequence length="275" mass="29988">MHPKLQELINSLETIQQSSVEDLNLFVLDMDKVVAKLPGRRINLAFEVGDHFDGKLKGSVTHTSKLRGEIVRQERGPEFLGIAYVATSVPVYDGNEVVGFFTAVASNEKADVIQKSADRLAESVDEAAAYTEQMTVASQEVAEQIQGVLQDSHLLNENIKHVTSILSFVEEVASQSHLLGLNAAILAARAGEHGMGFNVVATEIRKMADNSKSAVSNISTILHEIQKYIVNIDASIGRMSTFTQEHAASMEELSASFEQIDKTAHDLAAVLNKTR</sequence>
<evidence type="ECO:0000256" key="2">
    <source>
        <dbReference type="ARBA" id="ARBA00029447"/>
    </source>
</evidence>
<dbReference type="Proteomes" id="UP000317036">
    <property type="component" value="Unassembled WGS sequence"/>
</dbReference>
<protein>
    <recommendedName>
        <fullName evidence="4">Methyl-accepting transducer domain-containing protein</fullName>
    </recommendedName>
</protein>
<dbReference type="Pfam" id="PF00015">
    <property type="entry name" value="MCPsignal"/>
    <property type="match status" value="1"/>
</dbReference>
<keyword evidence="1 3" id="KW-0807">Transducer</keyword>
<feature type="domain" description="Methyl-accepting transducer" evidence="4">
    <location>
        <begin position="113"/>
        <end position="275"/>
    </location>
</feature>
<evidence type="ECO:0000313" key="5">
    <source>
        <dbReference type="EMBL" id="TVY07729.1"/>
    </source>
</evidence>
<dbReference type="GO" id="GO:0007165">
    <property type="term" value="P:signal transduction"/>
    <property type="evidence" value="ECO:0007669"/>
    <property type="project" value="UniProtKB-KW"/>
</dbReference>
<evidence type="ECO:0000256" key="1">
    <source>
        <dbReference type="ARBA" id="ARBA00023224"/>
    </source>
</evidence>
<dbReference type="RefSeq" id="WP_144851075.1">
    <property type="nucleotide sequence ID" value="NZ_VNJI01000032.1"/>
</dbReference>
<keyword evidence="6" id="KW-1185">Reference proteome</keyword>
<evidence type="ECO:0000259" key="4">
    <source>
        <dbReference type="PROSITE" id="PS50111"/>
    </source>
</evidence>
<dbReference type="Gene3D" id="1.10.287.950">
    <property type="entry name" value="Methyl-accepting chemotaxis protein"/>
    <property type="match status" value="1"/>
</dbReference>
<dbReference type="PANTHER" id="PTHR32089:SF112">
    <property type="entry name" value="LYSOZYME-LIKE PROTEIN-RELATED"/>
    <property type="match status" value="1"/>
</dbReference>
<dbReference type="InterPro" id="IPR004089">
    <property type="entry name" value="MCPsignal_dom"/>
</dbReference>
<dbReference type="SMART" id="SM00283">
    <property type="entry name" value="MA"/>
    <property type="match status" value="1"/>
</dbReference>
<gene>
    <name evidence="5" type="ORF">FPZ49_22165</name>
</gene>
<comment type="similarity">
    <text evidence="2">Belongs to the methyl-accepting chemotaxis (MCP) protein family.</text>
</comment>
<dbReference type="AlphaFoldDB" id="A0A559K6H4"/>
<accession>A0A559K6H4</accession>
<organism evidence="5 6">
    <name type="scientific">Paenibacillus cremeus</name>
    <dbReference type="NCBI Taxonomy" id="2163881"/>
    <lineage>
        <taxon>Bacteria</taxon>
        <taxon>Bacillati</taxon>
        <taxon>Bacillota</taxon>
        <taxon>Bacilli</taxon>
        <taxon>Bacillales</taxon>
        <taxon>Paenibacillaceae</taxon>
        <taxon>Paenibacillus</taxon>
    </lineage>
</organism>
<reference evidence="5 6" key="1">
    <citation type="submission" date="2019-07" db="EMBL/GenBank/DDBJ databases">
        <authorList>
            <person name="Kim J."/>
        </authorList>
    </citation>
    <scope>NUCLEOTIDE SEQUENCE [LARGE SCALE GENOMIC DNA]</scope>
    <source>
        <strain evidence="5 6">JC52</strain>
    </source>
</reference>
<dbReference type="GO" id="GO:0004888">
    <property type="term" value="F:transmembrane signaling receptor activity"/>
    <property type="evidence" value="ECO:0007669"/>
    <property type="project" value="InterPro"/>
</dbReference>
<dbReference type="PROSITE" id="PS50111">
    <property type="entry name" value="CHEMOTAXIS_TRANSDUC_2"/>
    <property type="match status" value="1"/>
</dbReference>
<dbReference type="GO" id="GO:0016020">
    <property type="term" value="C:membrane"/>
    <property type="evidence" value="ECO:0007669"/>
    <property type="project" value="InterPro"/>
</dbReference>
<dbReference type="GO" id="GO:0006935">
    <property type="term" value="P:chemotaxis"/>
    <property type="evidence" value="ECO:0007669"/>
    <property type="project" value="InterPro"/>
</dbReference>
<evidence type="ECO:0000313" key="6">
    <source>
        <dbReference type="Proteomes" id="UP000317036"/>
    </source>
</evidence>
<dbReference type="InterPro" id="IPR004090">
    <property type="entry name" value="Chemotax_Me-accpt_rcpt"/>
</dbReference>
<proteinExistence type="inferred from homology"/>
<name>A0A559K6H4_9BACL</name>
<dbReference type="OrthoDB" id="9807021at2"/>
<comment type="caution">
    <text evidence="5">The sequence shown here is derived from an EMBL/GenBank/DDBJ whole genome shotgun (WGS) entry which is preliminary data.</text>
</comment>
<dbReference type="EMBL" id="VNJI01000032">
    <property type="protein sequence ID" value="TVY07729.1"/>
    <property type="molecule type" value="Genomic_DNA"/>
</dbReference>
<dbReference type="PANTHER" id="PTHR32089">
    <property type="entry name" value="METHYL-ACCEPTING CHEMOTAXIS PROTEIN MCPB"/>
    <property type="match status" value="1"/>
</dbReference>
<evidence type="ECO:0000256" key="3">
    <source>
        <dbReference type="PROSITE-ProRule" id="PRU00284"/>
    </source>
</evidence>
<dbReference type="PRINTS" id="PR00260">
    <property type="entry name" value="CHEMTRNSDUCR"/>
</dbReference>
<dbReference type="SUPFAM" id="SSF58104">
    <property type="entry name" value="Methyl-accepting chemotaxis protein (MCP) signaling domain"/>
    <property type="match status" value="1"/>
</dbReference>